<dbReference type="PANTHER" id="PTHR31448">
    <property type="entry name" value="MYOSIN-BINDING PROTEIN 2"/>
    <property type="match status" value="1"/>
</dbReference>
<dbReference type="GO" id="GO:0016020">
    <property type="term" value="C:membrane"/>
    <property type="evidence" value="ECO:0007669"/>
    <property type="project" value="UniProtKB-SubCell"/>
</dbReference>
<dbReference type="EMBL" id="JAAMPC010000005">
    <property type="protein sequence ID" value="KAG2313314.1"/>
    <property type="molecule type" value="Genomic_DNA"/>
</dbReference>
<organism evidence="8 9">
    <name type="scientific">Brassica carinata</name>
    <name type="common">Ethiopian mustard</name>
    <name type="synonym">Abyssinian cabbage</name>
    <dbReference type="NCBI Taxonomy" id="52824"/>
    <lineage>
        <taxon>Eukaryota</taxon>
        <taxon>Viridiplantae</taxon>
        <taxon>Streptophyta</taxon>
        <taxon>Embryophyta</taxon>
        <taxon>Tracheophyta</taxon>
        <taxon>Spermatophyta</taxon>
        <taxon>Magnoliopsida</taxon>
        <taxon>eudicotyledons</taxon>
        <taxon>Gunneridae</taxon>
        <taxon>Pentapetalae</taxon>
        <taxon>rosids</taxon>
        <taxon>malvids</taxon>
        <taxon>Brassicales</taxon>
        <taxon>Brassicaceae</taxon>
        <taxon>Brassiceae</taxon>
        <taxon>Brassica</taxon>
    </lineage>
</organism>
<comment type="caution">
    <text evidence="8">The sequence shown here is derived from an EMBL/GenBank/DDBJ whole genome shotgun (WGS) entry which is preliminary data.</text>
</comment>
<feature type="transmembrane region" description="Helical" evidence="6">
    <location>
        <begin position="20"/>
        <end position="43"/>
    </location>
</feature>
<gene>
    <name evidence="8" type="ORF">Bca52824_024871</name>
</gene>
<dbReference type="OrthoDB" id="1853282at2759"/>
<sequence>MSITFFKNFVEQEFGSFPKFLIYTILEWILIATLFVNGLLAYLSNQFARFFDLDTPCLLHQDRPHPQFYYNDSIGDSHKKKIKYMCEGCLLSFATEKESDCDTYKSLIGILHKDLELLIDDERDLPFALKKEDNFVQTTTNLVDGKTSNNNIEKDSLKQHCSCCGELLKTRSEQLSKSNTSFLAPAPSPRVSELKDADVDRTPSFVRGGNKFFGIPLSDSVQNRPRWSVRSLRKSSLDKTDMADSNGETILNQLKKEDRLERKRSASAVAANNAMTMITRLQAGKLAIQMEVLQYQRMMDEQAEYDQEALQSMSSELAKREEEMKELEAELEAYRERYGCLTNDEASREEFLEEHGNSSADYDCQEAKPVNETVFCFSNHAENIDQNGSCKESSVLVQMESSEESTSEKGNVSKEDIVKELSGITERLSALQSNGELSKHMADVLDVSEGEAILLQISQNLHMLRSFVAMPSES</sequence>
<comment type="subcellular location">
    <subcellularLocation>
        <location evidence="1">Membrane</location>
        <topology evidence="1">Single-pass membrane protein</topology>
    </subcellularLocation>
</comment>
<protein>
    <recommendedName>
        <fullName evidence="7">GTD-binding domain-containing protein</fullName>
    </recommendedName>
</protein>
<evidence type="ECO:0000256" key="3">
    <source>
        <dbReference type="ARBA" id="ARBA00022989"/>
    </source>
</evidence>
<evidence type="ECO:0000256" key="2">
    <source>
        <dbReference type="ARBA" id="ARBA00022692"/>
    </source>
</evidence>
<evidence type="ECO:0000256" key="6">
    <source>
        <dbReference type="SAM" id="Phobius"/>
    </source>
</evidence>
<proteinExistence type="predicted"/>
<keyword evidence="2 6" id="KW-0812">Transmembrane</keyword>
<feature type="coiled-coil region" evidence="5">
    <location>
        <begin position="310"/>
        <end position="344"/>
    </location>
</feature>
<evidence type="ECO:0000256" key="4">
    <source>
        <dbReference type="ARBA" id="ARBA00023136"/>
    </source>
</evidence>
<dbReference type="Pfam" id="PF04576">
    <property type="entry name" value="Zein-binding"/>
    <property type="match status" value="1"/>
</dbReference>
<keyword evidence="9" id="KW-1185">Reference proteome</keyword>
<dbReference type="InterPro" id="IPR039306">
    <property type="entry name" value="MYOB"/>
</dbReference>
<dbReference type="Proteomes" id="UP000886595">
    <property type="component" value="Unassembled WGS sequence"/>
</dbReference>
<dbReference type="AlphaFoldDB" id="A0A8X8AU85"/>
<feature type="domain" description="GTD-binding" evidence="7">
    <location>
        <begin position="235"/>
        <end position="335"/>
    </location>
</feature>
<dbReference type="PROSITE" id="PS51775">
    <property type="entry name" value="GTD_BINDING"/>
    <property type="match status" value="1"/>
</dbReference>
<keyword evidence="4 6" id="KW-0472">Membrane</keyword>
<accession>A0A8X8AU85</accession>
<keyword evidence="5" id="KW-0175">Coiled coil</keyword>
<dbReference type="InterPro" id="IPR007656">
    <property type="entry name" value="GTD-bd"/>
</dbReference>
<evidence type="ECO:0000256" key="5">
    <source>
        <dbReference type="SAM" id="Coils"/>
    </source>
</evidence>
<evidence type="ECO:0000259" key="7">
    <source>
        <dbReference type="PROSITE" id="PS51775"/>
    </source>
</evidence>
<evidence type="ECO:0000313" key="9">
    <source>
        <dbReference type="Proteomes" id="UP000886595"/>
    </source>
</evidence>
<evidence type="ECO:0000256" key="1">
    <source>
        <dbReference type="ARBA" id="ARBA00004167"/>
    </source>
</evidence>
<dbReference type="PANTHER" id="PTHR31448:SF9">
    <property type="entry name" value="MYOSIN-BINDING PROTEIN 6-RELATED"/>
    <property type="match status" value="1"/>
</dbReference>
<name>A0A8X8AU85_BRACI</name>
<dbReference type="GO" id="GO:0080115">
    <property type="term" value="F:myosin XI tail binding"/>
    <property type="evidence" value="ECO:0007669"/>
    <property type="project" value="UniProtKB-ARBA"/>
</dbReference>
<keyword evidence="3 6" id="KW-1133">Transmembrane helix</keyword>
<evidence type="ECO:0000313" key="8">
    <source>
        <dbReference type="EMBL" id="KAG2313314.1"/>
    </source>
</evidence>
<reference evidence="8 9" key="1">
    <citation type="submission" date="2020-02" db="EMBL/GenBank/DDBJ databases">
        <authorList>
            <person name="Ma Q."/>
            <person name="Huang Y."/>
            <person name="Song X."/>
            <person name="Pei D."/>
        </authorList>
    </citation>
    <scope>NUCLEOTIDE SEQUENCE [LARGE SCALE GENOMIC DNA]</scope>
    <source>
        <strain evidence="8">Sxm20200214</strain>
        <tissue evidence="8">Leaf</tissue>
    </source>
</reference>